<dbReference type="GO" id="GO:0005634">
    <property type="term" value="C:nucleus"/>
    <property type="evidence" value="ECO:0007669"/>
    <property type="project" value="UniProtKB-SubCell"/>
</dbReference>
<dbReference type="GO" id="GO:0003677">
    <property type="term" value="F:DNA binding"/>
    <property type="evidence" value="ECO:0007669"/>
    <property type="project" value="UniProtKB-KW"/>
</dbReference>
<dbReference type="GO" id="GO:0003682">
    <property type="term" value="F:chromatin binding"/>
    <property type="evidence" value="ECO:0007669"/>
    <property type="project" value="TreeGrafter"/>
</dbReference>
<dbReference type="Gene3D" id="2.30.30.140">
    <property type="match status" value="4"/>
</dbReference>
<reference evidence="16 17" key="1">
    <citation type="journal article" date="2015" name="Nat. Commun.">
        <title>Lucilia cuprina genome unlocks parasitic fly biology to underpin future interventions.</title>
        <authorList>
            <person name="Anstead C.A."/>
            <person name="Korhonen P.K."/>
            <person name="Young N.D."/>
            <person name="Hall R.S."/>
            <person name="Jex A.R."/>
            <person name="Murali S.C."/>
            <person name="Hughes D.S."/>
            <person name="Lee S.F."/>
            <person name="Perry T."/>
            <person name="Stroehlein A.J."/>
            <person name="Ansell B.R."/>
            <person name="Breugelmans B."/>
            <person name="Hofmann A."/>
            <person name="Qu J."/>
            <person name="Dugan S."/>
            <person name="Lee S.L."/>
            <person name="Chao H."/>
            <person name="Dinh H."/>
            <person name="Han Y."/>
            <person name="Doddapaneni H.V."/>
            <person name="Worley K.C."/>
            <person name="Muzny D.M."/>
            <person name="Ioannidis P."/>
            <person name="Waterhouse R.M."/>
            <person name="Zdobnov E.M."/>
            <person name="James P.J."/>
            <person name="Bagnall N.H."/>
            <person name="Kotze A.C."/>
            <person name="Gibbs R.A."/>
            <person name="Richards S."/>
            <person name="Batterham P."/>
            <person name="Gasser R.B."/>
        </authorList>
    </citation>
    <scope>NUCLEOTIDE SEQUENCE [LARGE SCALE GENOMIC DNA]</scope>
    <source>
        <strain evidence="16 17">LS</strain>
        <tissue evidence="16">Full body</tissue>
    </source>
</reference>
<keyword evidence="7" id="KW-0805">Transcription regulation</keyword>
<keyword evidence="10" id="KW-0539">Nucleus</keyword>
<evidence type="ECO:0000256" key="9">
    <source>
        <dbReference type="ARBA" id="ARBA00023163"/>
    </source>
</evidence>
<feature type="region of interest" description="Disordered" evidence="14">
    <location>
        <begin position="176"/>
        <end position="197"/>
    </location>
</feature>
<feature type="repeat" description="MBT" evidence="12">
    <location>
        <begin position="600"/>
        <end position="711"/>
    </location>
</feature>
<accession>A0A0L0C3I8</accession>
<evidence type="ECO:0000256" key="8">
    <source>
        <dbReference type="ARBA" id="ARBA00023125"/>
    </source>
</evidence>
<keyword evidence="8" id="KW-0238">DNA-binding</keyword>
<dbReference type="InterPro" id="IPR037605">
    <property type="entry name" value="Sfmbt_SAM"/>
</dbReference>
<dbReference type="Proteomes" id="UP000037069">
    <property type="component" value="Unassembled WGS sequence"/>
</dbReference>
<dbReference type="OMA" id="ENTDCDV"/>
<name>A0A0L0C3I8_LUCCU</name>
<dbReference type="InterPro" id="IPR047359">
    <property type="entry name" value="MBT_dSfmbt_rpt2"/>
</dbReference>
<dbReference type="PANTHER" id="PTHR12247">
    <property type="entry name" value="POLYCOMB GROUP PROTEIN"/>
    <property type="match status" value="1"/>
</dbReference>
<feature type="compositionally biased region" description="Basic residues" evidence="14">
    <location>
        <begin position="1197"/>
        <end position="1207"/>
    </location>
</feature>
<keyword evidence="4 11" id="KW-0863">Zinc-finger</keyword>
<feature type="compositionally biased region" description="Gly residues" evidence="14">
    <location>
        <begin position="303"/>
        <end position="318"/>
    </location>
</feature>
<dbReference type="InterPro" id="IPR012313">
    <property type="entry name" value="Znf_FCS"/>
</dbReference>
<feature type="region of interest" description="Disordered" evidence="14">
    <location>
        <begin position="1039"/>
        <end position="1087"/>
    </location>
</feature>
<feature type="repeat" description="MBT" evidence="12">
    <location>
        <begin position="825"/>
        <end position="935"/>
    </location>
</feature>
<evidence type="ECO:0000256" key="13">
    <source>
        <dbReference type="SAM" id="Coils"/>
    </source>
</evidence>
<evidence type="ECO:0000256" key="10">
    <source>
        <dbReference type="ARBA" id="ARBA00023242"/>
    </source>
</evidence>
<dbReference type="InterPro" id="IPR001660">
    <property type="entry name" value="SAM"/>
</dbReference>
<evidence type="ECO:0000256" key="4">
    <source>
        <dbReference type="ARBA" id="ARBA00022771"/>
    </source>
</evidence>
<dbReference type="EMBL" id="JRES01001042">
    <property type="protein sequence ID" value="KNC26019.1"/>
    <property type="molecule type" value="Genomic_DNA"/>
</dbReference>
<dbReference type="GO" id="GO:0045892">
    <property type="term" value="P:negative regulation of DNA-templated transcription"/>
    <property type="evidence" value="ECO:0007669"/>
    <property type="project" value="TreeGrafter"/>
</dbReference>
<keyword evidence="2" id="KW-0479">Metal-binding</keyword>
<dbReference type="OrthoDB" id="5800688at2759"/>
<evidence type="ECO:0000313" key="16">
    <source>
        <dbReference type="EMBL" id="KNC26019.1"/>
    </source>
</evidence>
<dbReference type="PANTHER" id="PTHR12247:SF104">
    <property type="entry name" value="POLYCOMB PROTEIN SFMBT"/>
    <property type="match status" value="1"/>
</dbReference>
<comment type="subcellular location">
    <subcellularLocation>
        <location evidence="1">Nucleus</location>
    </subcellularLocation>
</comment>
<dbReference type="SUPFAM" id="SSF63748">
    <property type="entry name" value="Tudor/PWWP/MBT"/>
    <property type="match status" value="4"/>
</dbReference>
<dbReference type="InterPro" id="IPR013761">
    <property type="entry name" value="SAM/pointed_sf"/>
</dbReference>
<dbReference type="Pfam" id="PF21319">
    <property type="entry name" value="zf-FCS_1"/>
    <property type="match status" value="1"/>
</dbReference>
<feature type="coiled-coil region" evidence="13">
    <location>
        <begin position="405"/>
        <end position="451"/>
    </location>
</feature>
<keyword evidence="17" id="KW-1185">Reference proteome</keyword>
<dbReference type="InterPro" id="IPR047360">
    <property type="entry name" value="MBT_dSfmbt_rpt3"/>
</dbReference>
<dbReference type="Pfam" id="PF00536">
    <property type="entry name" value="SAM_1"/>
    <property type="match status" value="1"/>
</dbReference>
<dbReference type="InterPro" id="IPR004092">
    <property type="entry name" value="Mbt"/>
</dbReference>
<keyword evidence="13" id="KW-0175">Coiled coil</keyword>
<feature type="compositionally biased region" description="Low complexity" evidence="14">
    <location>
        <begin position="187"/>
        <end position="196"/>
    </location>
</feature>
<evidence type="ECO:0000256" key="3">
    <source>
        <dbReference type="ARBA" id="ARBA00022737"/>
    </source>
</evidence>
<dbReference type="Gene3D" id="3.30.60.160">
    <property type="match status" value="1"/>
</dbReference>
<dbReference type="GO" id="GO:0042393">
    <property type="term" value="F:histone binding"/>
    <property type="evidence" value="ECO:0007669"/>
    <property type="project" value="TreeGrafter"/>
</dbReference>
<evidence type="ECO:0000256" key="5">
    <source>
        <dbReference type="ARBA" id="ARBA00022833"/>
    </source>
</evidence>
<evidence type="ECO:0000313" key="17">
    <source>
        <dbReference type="Proteomes" id="UP000037069"/>
    </source>
</evidence>
<evidence type="ECO:0000256" key="1">
    <source>
        <dbReference type="ARBA" id="ARBA00004123"/>
    </source>
</evidence>
<dbReference type="Gene3D" id="1.10.150.50">
    <property type="entry name" value="Transcription Factor, Ets-1"/>
    <property type="match status" value="1"/>
</dbReference>
<dbReference type="CDD" id="cd09580">
    <property type="entry name" value="SAM_Scm-like-4MBT"/>
    <property type="match status" value="1"/>
</dbReference>
<evidence type="ECO:0000256" key="2">
    <source>
        <dbReference type="ARBA" id="ARBA00022723"/>
    </source>
</evidence>
<feature type="repeat" description="MBT" evidence="12">
    <location>
        <begin position="943"/>
        <end position="1039"/>
    </location>
</feature>
<keyword evidence="6" id="KW-0156">Chromatin regulator</keyword>
<dbReference type="GO" id="GO:0008270">
    <property type="term" value="F:zinc ion binding"/>
    <property type="evidence" value="ECO:0007669"/>
    <property type="project" value="UniProtKB-KW"/>
</dbReference>
<evidence type="ECO:0000256" key="6">
    <source>
        <dbReference type="ARBA" id="ARBA00022853"/>
    </source>
</evidence>
<dbReference type="PROSITE" id="PS51079">
    <property type="entry name" value="MBT"/>
    <property type="match status" value="4"/>
</dbReference>
<feature type="region of interest" description="Disordered" evidence="14">
    <location>
        <begin position="1188"/>
        <end position="1217"/>
    </location>
</feature>
<dbReference type="InterPro" id="IPR050548">
    <property type="entry name" value="PcG_chromatin_remod_factors"/>
</dbReference>
<dbReference type="Pfam" id="PF02820">
    <property type="entry name" value="MBT"/>
    <property type="match status" value="4"/>
</dbReference>
<dbReference type="FunFam" id="2.30.30.140:FF:000010">
    <property type="entry name" value="MBT domain-containing protein 1 isoform X1"/>
    <property type="match status" value="1"/>
</dbReference>
<sequence>MNPSELRMMWMSQYNPERISLEDATFFHPTVGLSVMDDLTQQQTMDLNPMMSLVGGDFNNQAAAAAAAVAASNASAAAAAAAACAASSAAVALGVQPTTLLATNANDIYGLAHMGGLHQQLLQQSAAAVFQNYASMDDDDGTTNLNNALNAAAAAGGILVNSNGKPITSAQFLTTDDGQQQHHHQLQHQQQQQHHQQIYDQMDDGYEDGISGLTPKQEIINIDDFVMMTDSNSYDGTDFINSDDKSTTGIDITQPHEVDDHDLLVPMSDEHKILSEAAAAANRNLLAAAQAASTSSNSLTSRGGNGGVGTSTHSGGGNLRSQRKTRKIEPVNRPGLVLKTPIAYKGNIDPSVIPIQKDGMAVCERCGAIGVKHTFYTKSRRFCSMACARGELYSLVVNNKTTGGTSQQQQQAQQQQQQQQQIENMENNLNENQLQQQQQAQQQQQQQQQNDIELALRVAHIKNSNYRFRITDQSKITQINGFGEPINNNNNSDNNLIANGGCSGVGNGANATTQTNAETLDTAASTNTTTLTLPSGIYTTDNQQLTEMTQTPKALRMYRDVMPQDELPQIPKYERLPSSCPQMEKIISIRRKLYDPTHSYDWTPRLGREDFYAAPVTCFHHAPGYDVWDNLGIDMKVEVENTDCDQLEVIQPGQTPHSFWVATILDIQGYKALMRYEGFDTESHDFWVNLCNAEVHAVGWCATRGKPLIPPRSIENKYKDWKDFLVSRLSGARTLPSSFYNKINESMQSRFRLGLNLECVDKDRISQVRLATVTKIVGKRLFLRYFDSDDGFWCHEDSPIIHPVGWATTVGHNLAAPQDYLERMLAGREAMIEVHEDDATIELFKMNFTFEEYFIEGKTKTFIEGMKLEAVDPLNLSSICVATVMAVLKFGYMMIRIDSYQPDATGSDWFCYHEKSPNIFPVGFCAANSITLTPPNGYNANNFTWETYLRDTNAMPAGEHLFHRDVPNHGFEVGMSLECADLMDPRLVCVATVSRIVGRLLKIHFDGWTDEYDQWLDCESADIYPVGWCVLVNHKLEGPPAPLPAPTKAAAKPKPQKRRKKKGPNTPANANKNNQTSTPQDTQPQVKSRTIALKTTPHLPKLSIKLELKPEHHNPAFYENTNVAHTTDVLADDDDDADDCEEYDEDSNSLLSNQSSCLQNDPLVAGNASGTTATTTLLVNPAAAAAVAASTNDKVRKTNKSNKKTTVKKTQSPAPPIATRKATSYIGNSSVSSTKYIPRLSDCTDSDNIAELMPDTWNVYDVSQFLRVNDCTAHCDTLSRNKIDGKRLLQLSKDEIITLLGMKVGPALKIYDLIQQLKCKVNPGKSRMHKNNKYL</sequence>
<dbReference type="GO" id="GO:0031507">
    <property type="term" value="P:heterochromatin formation"/>
    <property type="evidence" value="ECO:0007669"/>
    <property type="project" value="InterPro"/>
</dbReference>
<organism evidence="16 17">
    <name type="scientific">Lucilia cuprina</name>
    <name type="common">Green bottle fly</name>
    <name type="synonym">Australian sheep blowfly</name>
    <dbReference type="NCBI Taxonomy" id="7375"/>
    <lineage>
        <taxon>Eukaryota</taxon>
        <taxon>Metazoa</taxon>
        <taxon>Ecdysozoa</taxon>
        <taxon>Arthropoda</taxon>
        <taxon>Hexapoda</taxon>
        <taxon>Insecta</taxon>
        <taxon>Pterygota</taxon>
        <taxon>Neoptera</taxon>
        <taxon>Endopterygota</taxon>
        <taxon>Diptera</taxon>
        <taxon>Brachycera</taxon>
        <taxon>Muscomorpha</taxon>
        <taxon>Oestroidea</taxon>
        <taxon>Calliphoridae</taxon>
        <taxon>Luciliinae</taxon>
        <taxon>Lucilia</taxon>
    </lineage>
</organism>
<proteinExistence type="predicted"/>
<dbReference type="InterPro" id="IPR038603">
    <property type="entry name" value="Znf_FCS_sf"/>
</dbReference>
<gene>
    <name evidence="16" type="ORF">FF38_03782</name>
</gene>
<evidence type="ECO:0000256" key="7">
    <source>
        <dbReference type="ARBA" id="ARBA00023015"/>
    </source>
</evidence>
<evidence type="ECO:0000256" key="12">
    <source>
        <dbReference type="PROSITE-ProRule" id="PRU00459"/>
    </source>
</evidence>
<evidence type="ECO:0000256" key="14">
    <source>
        <dbReference type="SAM" id="MobiDB-lite"/>
    </source>
</evidence>
<comment type="caution">
    <text evidence="16">The sequence shown here is derived from an EMBL/GenBank/DDBJ whole genome shotgun (WGS) entry which is preliminary data.</text>
</comment>
<keyword evidence="3" id="KW-0677">Repeat</keyword>
<evidence type="ECO:0000256" key="11">
    <source>
        <dbReference type="PROSITE-ProRule" id="PRU00367"/>
    </source>
</evidence>
<dbReference type="SMART" id="SM00561">
    <property type="entry name" value="MBT"/>
    <property type="match status" value="4"/>
</dbReference>
<keyword evidence="5" id="KW-0862">Zinc</keyword>
<dbReference type="SMART" id="SM00454">
    <property type="entry name" value="SAM"/>
    <property type="match status" value="1"/>
</dbReference>
<feature type="region of interest" description="Disordered" evidence="14">
    <location>
        <begin position="294"/>
        <end position="333"/>
    </location>
</feature>
<dbReference type="PROSITE" id="PS51024">
    <property type="entry name" value="ZF_FCS"/>
    <property type="match status" value="1"/>
</dbReference>
<dbReference type="SUPFAM" id="SSF47769">
    <property type="entry name" value="SAM/Pointed domain"/>
    <property type="match status" value="1"/>
</dbReference>
<feature type="domain" description="FCS-type" evidence="15">
    <location>
        <begin position="354"/>
        <end position="389"/>
    </location>
</feature>
<evidence type="ECO:0000259" key="15">
    <source>
        <dbReference type="PROSITE" id="PS51024"/>
    </source>
</evidence>
<dbReference type="STRING" id="7375.A0A0L0C3I8"/>
<dbReference type="CDD" id="cd20122">
    <property type="entry name" value="MBT_dSfmbt_rpt2"/>
    <property type="match status" value="1"/>
</dbReference>
<protein>
    <recommendedName>
        <fullName evidence="15">FCS-type domain-containing protein</fullName>
    </recommendedName>
</protein>
<dbReference type="CDD" id="cd20125">
    <property type="entry name" value="MBT_dSfmbt_rpt3"/>
    <property type="match status" value="1"/>
</dbReference>
<keyword evidence="9" id="KW-0804">Transcription</keyword>
<feature type="compositionally biased region" description="Polar residues" evidence="14">
    <location>
        <begin position="1066"/>
        <end position="1087"/>
    </location>
</feature>
<feature type="repeat" description="MBT" evidence="12">
    <location>
        <begin position="719"/>
        <end position="817"/>
    </location>
</feature>
<feature type="compositionally biased region" description="Basic residues" evidence="14">
    <location>
        <begin position="1054"/>
        <end position="1063"/>
    </location>
</feature>